<dbReference type="GO" id="GO:0016787">
    <property type="term" value="F:hydrolase activity"/>
    <property type="evidence" value="ECO:0007669"/>
    <property type="project" value="UniProtKB-KW"/>
</dbReference>
<dbReference type="KEGG" id="nav:JQS30_02420"/>
<name>A0A895XRJ8_9ACTN</name>
<organism evidence="6 7">
    <name type="scientific">Natronoglycomyces albus</name>
    <dbReference type="NCBI Taxonomy" id="2811108"/>
    <lineage>
        <taxon>Bacteria</taxon>
        <taxon>Bacillati</taxon>
        <taxon>Actinomycetota</taxon>
        <taxon>Actinomycetes</taxon>
        <taxon>Glycomycetales</taxon>
        <taxon>Glycomycetaceae</taxon>
        <taxon>Natronoglycomyces</taxon>
    </lineage>
</organism>
<accession>A0A895XRJ8</accession>
<dbReference type="EMBL" id="CP070496">
    <property type="protein sequence ID" value="QSB05805.1"/>
    <property type="molecule type" value="Genomic_DNA"/>
</dbReference>
<protein>
    <submittedName>
        <fullName evidence="6">Type II toxin-antitoxin system VapC family toxin</fullName>
    </submittedName>
</protein>
<keyword evidence="7" id="KW-1185">Reference proteome</keyword>
<dbReference type="Proteomes" id="UP000662939">
    <property type="component" value="Chromosome"/>
</dbReference>
<keyword evidence="1" id="KW-0540">Nuclease</keyword>
<evidence type="ECO:0000256" key="2">
    <source>
        <dbReference type="ARBA" id="ARBA00022723"/>
    </source>
</evidence>
<evidence type="ECO:0000256" key="1">
    <source>
        <dbReference type="ARBA" id="ARBA00022722"/>
    </source>
</evidence>
<dbReference type="GO" id="GO:0046872">
    <property type="term" value="F:metal ion binding"/>
    <property type="evidence" value="ECO:0007669"/>
    <property type="project" value="UniProtKB-KW"/>
</dbReference>
<sequence>MIGLDTNVLVRFLTNDDPKRSEIAARSIETLSEERPGYISHIVLVELYWVLTSKRGYAYSVDEATGAMARLIDAREIVAERADLVRTALKAAQDGAGFADALITARNHDAGCSDTVTFDKGAANNAGMRLLT</sequence>
<evidence type="ECO:0000313" key="6">
    <source>
        <dbReference type="EMBL" id="QSB05805.1"/>
    </source>
</evidence>
<evidence type="ECO:0000256" key="3">
    <source>
        <dbReference type="ARBA" id="ARBA00022801"/>
    </source>
</evidence>
<dbReference type="PANTHER" id="PTHR39664:SF2">
    <property type="entry name" value="NUCLEIC ACID-BINDING PROTEIN, CONTAINING PIN DOMAIN-RELATED"/>
    <property type="match status" value="1"/>
</dbReference>
<dbReference type="AlphaFoldDB" id="A0A895XRJ8"/>
<evidence type="ECO:0000259" key="5">
    <source>
        <dbReference type="Pfam" id="PF01850"/>
    </source>
</evidence>
<dbReference type="InterPro" id="IPR029060">
    <property type="entry name" value="PIN-like_dom_sf"/>
</dbReference>
<dbReference type="CDD" id="cd18683">
    <property type="entry name" value="PIN_VapC-like"/>
    <property type="match status" value="1"/>
</dbReference>
<dbReference type="GO" id="GO:0004518">
    <property type="term" value="F:nuclease activity"/>
    <property type="evidence" value="ECO:0007669"/>
    <property type="project" value="UniProtKB-KW"/>
</dbReference>
<keyword evidence="3" id="KW-0378">Hydrolase</keyword>
<reference evidence="6" key="1">
    <citation type="submission" date="2021-02" db="EMBL/GenBank/DDBJ databases">
        <title>Natronoglycomyces albus gen. nov., sp. nov, a haloalkaliphilic actinobacterium from a soda solonchak soil.</title>
        <authorList>
            <person name="Sorokin D.Y."/>
            <person name="Khijniak T.V."/>
            <person name="Zakharycheva A.P."/>
            <person name="Boueva O.V."/>
            <person name="Ariskina E.V."/>
            <person name="Hahnke R.L."/>
            <person name="Bunk B."/>
            <person name="Sproer C."/>
            <person name="Schumann P."/>
            <person name="Evtushenko L.I."/>
            <person name="Kublanov I.V."/>
        </authorList>
    </citation>
    <scope>NUCLEOTIDE SEQUENCE</scope>
    <source>
        <strain evidence="6">DSM 106290</strain>
    </source>
</reference>
<gene>
    <name evidence="6" type="ORF">JQS30_02420</name>
</gene>
<dbReference type="Gene3D" id="3.40.50.1010">
    <property type="entry name" value="5'-nuclease"/>
    <property type="match status" value="1"/>
</dbReference>
<dbReference type="InterPro" id="IPR002716">
    <property type="entry name" value="PIN_dom"/>
</dbReference>
<evidence type="ECO:0000313" key="7">
    <source>
        <dbReference type="Proteomes" id="UP000662939"/>
    </source>
</evidence>
<dbReference type="Pfam" id="PF01850">
    <property type="entry name" value="PIN"/>
    <property type="match status" value="1"/>
</dbReference>
<dbReference type="SUPFAM" id="SSF88723">
    <property type="entry name" value="PIN domain-like"/>
    <property type="match status" value="1"/>
</dbReference>
<keyword evidence="4" id="KW-0460">Magnesium</keyword>
<dbReference type="PANTHER" id="PTHR39664">
    <property type="match status" value="1"/>
</dbReference>
<keyword evidence="2" id="KW-0479">Metal-binding</keyword>
<feature type="domain" description="PIN" evidence="5">
    <location>
        <begin position="4"/>
        <end position="124"/>
    </location>
</feature>
<dbReference type="RefSeq" id="WP_213171817.1">
    <property type="nucleotide sequence ID" value="NZ_CP070496.1"/>
</dbReference>
<evidence type="ECO:0000256" key="4">
    <source>
        <dbReference type="ARBA" id="ARBA00022842"/>
    </source>
</evidence>
<proteinExistence type="predicted"/>